<dbReference type="Proteomes" id="UP000476064">
    <property type="component" value="Chromosome"/>
</dbReference>
<dbReference type="PANTHER" id="PTHR30572">
    <property type="entry name" value="MEMBRANE COMPONENT OF TRANSPORTER-RELATED"/>
    <property type="match status" value="1"/>
</dbReference>
<keyword evidence="11" id="KW-1185">Reference proteome</keyword>
<feature type="transmembrane region" description="Helical" evidence="7">
    <location>
        <begin position="349"/>
        <end position="373"/>
    </location>
</feature>
<evidence type="ECO:0000256" key="7">
    <source>
        <dbReference type="SAM" id="Phobius"/>
    </source>
</evidence>
<dbReference type="AlphaFoldDB" id="A0A6C0FRF3"/>
<evidence type="ECO:0000313" key="10">
    <source>
        <dbReference type="EMBL" id="QHT59726.1"/>
    </source>
</evidence>
<evidence type="ECO:0000256" key="5">
    <source>
        <dbReference type="ARBA" id="ARBA00023136"/>
    </source>
</evidence>
<dbReference type="RefSeq" id="WP_162355792.1">
    <property type="nucleotide sequence ID" value="NZ_CP048209.1"/>
</dbReference>
<feature type="transmembrane region" description="Helical" evidence="7">
    <location>
        <begin position="21"/>
        <end position="42"/>
    </location>
</feature>
<gene>
    <name evidence="10" type="ORF">GXP70_07020</name>
</gene>
<dbReference type="InterPro" id="IPR025857">
    <property type="entry name" value="MacB_PCD"/>
</dbReference>
<dbReference type="GO" id="GO:0005886">
    <property type="term" value="C:plasma membrane"/>
    <property type="evidence" value="ECO:0007669"/>
    <property type="project" value="UniProtKB-SubCell"/>
</dbReference>
<dbReference type="GO" id="GO:0022857">
    <property type="term" value="F:transmembrane transporter activity"/>
    <property type="evidence" value="ECO:0007669"/>
    <property type="project" value="TreeGrafter"/>
</dbReference>
<dbReference type="EMBL" id="CP048209">
    <property type="protein sequence ID" value="QHT59726.1"/>
    <property type="molecule type" value="Genomic_DNA"/>
</dbReference>
<sequence>MNLSQAFKMAAKSILANKMRSLLTMLGIIIGVAAVIALVGVGQGTTKSVTDQVQSLGTNLLTVSITGRGSKTTLDYKEAEEITNTPDIEFAAPYNQSNATVKNGSESTSVSVVGTTADYLDVKDYSIAEGRFVAQIDLDYYQKIAVLGSTTATDLFGTADAVGQSFLINGVRYKVVGVLATKGSSLTGSNDEIVIIPITTSERLFKSKGVKSINVQVADSKKMDAVTTELETALGKKFRGDTNSYRVFNQQDLLDSFSSISDTLSLALGGVAAISLLVGGIGIMNIMLVSVTERTREIGIRKAIGAKKRDIMIQFLIESIALSGLGGVLGIGIGIGAAELVEKFASMTVVLSIPIMGLAFGFSVFIGVVFGLFPANKASSLRPIEALRFE</sequence>
<keyword evidence="3 7" id="KW-0812">Transmembrane</keyword>
<protein>
    <submittedName>
        <fullName evidence="10">FtsX-like permease family protein</fullName>
    </submittedName>
</protein>
<evidence type="ECO:0000256" key="1">
    <source>
        <dbReference type="ARBA" id="ARBA00004651"/>
    </source>
</evidence>
<evidence type="ECO:0000256" key="4">
    <source>
        <dbReference type="ARBA" id="ARBA00022989"/>
    </source>
</evidence>
<keyword evidence="5 7" id="KW-0472">Membrane</keyword>
<evidence type="ECO:0000259" key="8">
    <source>
        <dbReference type="Pfam" id="PF02687"/>
    </source>
</evidence>
<feature type="domain" description="ABC3 transporter permease C-terminal" evidence="8">
    <location>
        <begin position="271"/>
        <end position="381"/>
    </location>
</feature>
<feature type="transmembrane region" description="Helical" evidence="7">
    <location>
        <begin position="311"/>
        <end position="337"/>
    </location>
</feature>
<keyword evidence="4 7" id="KW-1133">Transmembrane helix</keyword>
<organism evidence="10 11">
    <name type="scientific">Paenibacillus lycopersici</name>
    <dbReference type="NCBI Taxonomy" id="2704462"/>
    <lineage>
        <taxon>Bacteria</taxon>
        <taxon>Bacillati</taxon>
        <taxon>Bacillota</taxon>
        <taxon>Bacilli</taxon>
        <taxon>Bacillales</taxon>
        <taxon>Paenibacillaceae</taxon>
        <taxon>Paenibacillus</taxon>
    </lineage>
</organism>
<accession>A0A6C0FRF3</accession>
<dbReference type="Pfam" id="PF02687">
    <property type="entry name" value="FtsX"/>
    <property type="match status" value="1"/>
</dbReference>
<dbReference type="InterPro" id="IPR003838">
    <property type="entry name" value="ABC3_permease_C"/>
</dbReference>
<dbReference type="PANTHER" id="PTHR30572:SF4">
    <property type="entry name" value="ABC TRANSPORTER PERMEASE YTRF"/>
    <property type="match status" value="1"/>
</dbReference>
<evidence type="ECO:0000256" key="2">
    <source>
        <dbReference type="ARBA" id="ARBA00022475"/>
    </source>
</evidence>
<evidence type="ECO:0000256" key="3">
    <source>
        <dbReference type="ARBA" id="ARBA00022692"/>
    </source>
</evidence>
<keyword evidence="2" id="KW-1003">Cell membrane</keyword>
<proteinExistence type="inferred from homology"/>
<reference evidence="10 11" key="1">
    <citation type="submission" date="2020-01" db="EMBL/GenBank/DDBJ databases">
        <title>Paenibacillus sp. nov., isolated from tomato rhizosphere.</title>
        <authorList>
            <person name="Weon H.-Y."/>
            <person name="Lee S.A."/>
        </authorList>
    </citation>
    <scope>NUCLEOTIDE SEQUENCE [LARGE SCALE GENOMIC DNA]</scope>
    <source>
        <strain evidence="10 11">12200R-189</strain>
    </source>
</reference>
<dbReference type="Pfam" id="PF12704">
    <property type="entry name" value="MacB_PCD"/>
    <property type="match status" value="1"/>
</dbReference>
<evidence type="ECO:0000256" key="6">
    <source>
        <dbReference type="ARBA" id="ARBA00038076"/>
    </source>
</evidence>
<dbReference type="InterPro" id="IPR050250">
    <property type="entry name" value="Macrolide_Exporter_MacB"/>
</dbReference>
<name>A0A6C0FRF3_9BACL</name>
<dbReference type="KEGG" id="plyc:GXP70_07020"/>
<feature type="transmembrane region" description="Helical" evidence="7">
    <location>
        <begin position="266"/>
        <end position="291"/>
    </location>
</feature>
<feature type="domain" description="MacB-like periplasmic core" evidence="9">
    <location>
        <begin position="21"/>
        <end position="232"/>
    </location>
</feature>
<comment type="similarity">
    <text evidence="6">Belongs to the ABC-4 integral membrane protein family.</text>
</comment>
<evidence type="ECO:0000259" key="9">
    <source>
        <dbReference type="Pfam" id="PF12704"/>
    </source>
</evidence>
<comment type="subcellular location">
    <subcellularLocation>
        <location evidence="1">Cell membrane</location>
        <topology evidence="1">Multi-pass membrane protein</topology>
    </subcellularLocation>
</comment>
<evidence type="ECO:0000313" key="11">
    <source>
        <dbReference type="Proteomes" id="UP000476064"/>
    </source>
</evidence>